<reference evidence="3 4" key="1">
    <citation type="submission" date="2016-10" db="EMBL/GenBank/DDBJ databases">
        <authorList>
            <person name="Varghese N."/>
            <person name="Submissions S."/>
        </authorList>
    </citation>
    <scope>NUCLEOTIDE SEQUENCE [LARGE SCALE GENOMIC DNA]</scope>
    <source>
        <strain evidence="3 4">DSM 25353</strain>
    </source>
</reference>
<dbReference type="GO" id="GO:0005886">
    <property type="term" value="C:plasma membrane"/>
    <property type="evidence" value="ECO:0007669"/>
    <property type="project" value="TreeGrafter"/>
</dbReference>
<dbReference type="GO" id="GO:0015677">
    <property type="term" value="P:copper ion import"/>
    <property type="evidence" value="ECO:0007669"/>
    <property type="project" value="TreeGrafter"/>
</dbReference>
<sequence length="173" mass="18968">MKKTVVIIGVNGKTRTALANELAKAGYRLLVAGSDPTQYSRLYRYIKTNIPEAEIEEVACEKEACWEADMIVLAISRNAFPELVEKVKEVSTQKTVLCLSDDKTGNYFPFSEAQEIQQLLPFSKVVAAFNNGLSTEMLIAGDDKESVQQVAAIVEAAGYEPIVAECLSTIKTL</sequence>
<protein>
    <recommendedName>
        <fullName evidence="2">Pyrroline-5-carboxylate reductase catalytic N-terminal domain-containing protein</fullName>
    </recommendedName>
</protein>
<evidence type="ECO:0000256" key="1">
    <source>
        <dbReference type="ARBA" id="ARBA00023002"/>
    </source>
</evidence>
<evidence type="ECO:0000313" key="3">
    <source>
        <dbReference type="EMBL" id="SDX29218.1"/>
    </source>
</evidence>
<proteinExistence type="predicted"/>
<dbReference type="GO" id="GO:0008823">
    <property type="term" value="F:cupric reductase (NADH) activity"/>
    <property type="evidence" value="ECO:0007669"/>
    <property type="project" value="TreeGrafter"/>
</dbReference>
<dbReference type="Proteomes" id="UP000198711">
    <property type="component" value="Unassembled WGS sequence"/>
</dbReference>
<dbReference type="InterPro" id="IPR036291">
    <property type="entry name" value="NAD(P)-bd_dom_sf"/>
</dbReference>
<feature type="domain" description="Pyrroline-5-carboxylate reductase catalytic N-terminal" evidence="2">
    <location>
        <begin position="5"/>
        <end position="96"/>
    </location>
</feature>
<dbReference type="Pfam" id="PF03807">
    <property type="entry name" value="F420_oxidored"/>
    <property type="match status" value="1"/>
</dbReference>
<dbReference type="EMBL" id="FNNO01000012">
    <property type="protein sequence ID" value="SDX29218.1"/>
    <property type="molecule type" value="Genomic_DNA"/>
</dbReference>
<dbReference type="PANTHER" id="PTHR14239:SF0">
    <property type="entry name" value="F420-DEPENDENT NADP REDUCTASE"/>
    <property type="match status" value="1"/>
</dbReference>
<dbReference type="SUPFAM" id="SSF51735">
    <property type="entry name" value="NAD(P)-binding Rossmann-fold domains"/>
    <property type="match status" value="1"/>
</dbReference>
<gene>
    <name evidence="3" type="ORF">SAMN05444410_112112</name>
</gene>
<dbReference type="GO" id="GO:0052851">
    <property type="term" value="F:ferric-chelate reductase (NADPH) activity"/>
    <property type="evidence" value="ECO:0007669"/>
    <property type="project" value="TreeGrafter"/>
</dbReference>
<keyword evidence="1" id="KW-0560">Oxidoreductase</keyword>
<name>A0A8X8IIQ4_9BACT</name>
<evidence type="ECO:0000259" key="2">
    <source>
        <dbReference type="Pfam" id="PF03807"/>
    </source>
</evidence>
<dbReference type="PANTHER" id="PTHR14239">
    <property type="entry name" value="DUDULIN-RELATED"/>
    <property type="match status" value="1"/>
</dbReference>
<dbReference type="Gene3D" id="3.40.50.720">
    <property type="entry name" value="NAD(P)-binding Rossmann-like Domain"/>
    <property type="match status" value="1"/>
</dbReference>
<keyword evidence="4" id="KW-1185">Reference proteome</keyword>
<organism evidence="3 4">
    <name type="scientific">Hydrobacter penzbergensis</name>
    <dbReference type="NCBI Taxonomy" id="1235997"/>
    <lineage>
        <taxon>Bacteria</taxon>
        <taxon>Pseudomonadati</taxon>
        <taxon>Bacteroidota</taxon>
        <taxon>Chitinophagia</taxon>
        <taxon>Chitinophagales</taxon>
        <taxon>Chitinophagaceae</taxon>
        <taxon>Hydrobacter</taxon>
    </lineage>
</organism>
<dbReference type="InterPro" id="IPR051267">
    <property type="entry name" value="STEAP_metalloreductase"/>
</dbReference>
<accession>A0A8X8IIQ4</accession>
<dbReference type="InterPro" id="IPR028939">
    <property type="entry name" value="P5C_Rdtase_cat_N"/>
</dbReference>
<evidence type="ECO:0000313" key="4">
    <source>
        <dbReference type="Proteomes" id="UP000198711"/>
    </source>
</evidence>
<dbReference type="AlphaFoldDB" id="A0A8X8IIQ4"/>
<dbReference type="RefSeq" id="WP_257574973.1">
    <property type="nucleotide sequence ID" value="NZ_FNNO01000012.1"/>
</dbReference>
<comment type="caution">
    <text evidence="3">The sequence shown here is derived from an EMBL/GenBank/DDBJ whole genome shotgun (WGS) entry which is preliminary data.</text>
</comment>